<reference evidence="1" key="1">
    <citation type="journal article" date="2021" name="New Phytol.">
        <title>Evolutionary innovations through gain and loss of genes in the ectomycorrhizal Boletales.</title>
        <authorList>
            <person name="Wu G."/>
            <person name="Miyauchi S."/>
            <person name="Morin E."/>
            <person name="Kuo A."/>
            <person name="Drula E."/>
            <person name="Varga T."/>
            <person name="Kohler A."/>
            <person name="Feng B."/>
            <person name="Cao Y."/>
            <person name="Lipzen A."/>
            <person name="Daum C."/>
            <person name="Hundley H."/>
            <person name="Pangilinan J."/>
            <person name="Johnson J."/>
            <person name="Barry K."/>
            <person name="LaButti K."/>
            <person name="Ng V."/>
            <person name="Ahrendt S."/>
            <person name="Min B."/>
            <person name="Choi I.G."/>
            <person name="Park H."/>
            <person name="Plett J.M."/>
            <person name="Magnuson J."/>
            <person name="Spatafora J.W."/>
            <person name="Nagy L.G."/>
            <person name="Henrissat B."/>
            <person name="Grigoriev I.V."/>
            <person name="Yang Z.L."/>
            <person name="Xu J."/>
            <person name="Martin F.M."/>
        </authorList>
    </citation>
    <scope>NUCLEOTIDE SEQUENCE</scope>
    <source>
        <strain evidence="1">KUC20120723A-06</strain>
    </source>
</reference>
<gene>
    <name evidence="1" type="ORF">BV22DRAFT_1052685</name>
</gene>
<protein>
    <submittedName>
        <fullName evidence="1">Uncharacterized protein</fullName>
    </submittedName>
</protein>
<comment type="caution">
    <text evidence="1">The sequence shown here is derived from an EMBL/GenBank/DDBJ whole genome shotgun (WGS) entry which is preliminary data.</text>
</comment>
<name>A0ACB8AXF5_9AGAM</name>
<accession>A0ACB8AXF5</accession>
<evidence type="ECO:0000313" key="2">
    <source>
        <dbReference type="Proteomes" id="UP000790709"/>
    </source>
</evidence>
<dbReference type="Proteomes" id="UP000790709">
    <property type="component" value="Unassembled WGS sequence"/>
</dbReference>
<dbReference type="EMBL" id="MU267276">
    <property type="protein sequence ID" value="KAH7917102.1"/>
    <property type="molecule type" value="Genomic_DNA"/>
</dbReference>
<keyword evidence="2" id="KW-1185">Reference proteome</keyword>
<evidence type="ECO:0000313" key="1">
    <source>
        <dbReference type="EMBL" id="KAH7917102.1"/>
    </source>
</evidence>
<feature type="non-terminal residue" evidence="1">
    <location>
        <position position="496"/>
    </location>
</feature>
<proteinExistence type="predicted"/>
<organism evidence="1 2">
    <name type="scientific">Leucogyrophana mollusca</name>
    <dbReference type="NCBI Taxonomy" id="85980"/>
    <lineage>
        <taxon>Eukaryota</taxon>
        <taxon>Fungi</taxon>
        <taxon>Dikarya</taxon>
        <taxon>Basidiomycota</taxon>
        <taxon>Agaricomycotina</taxon>
        <taxon>Agaricomycetes</taxon>
        <taxon>Agaricomycetidae</taxon>
        <taxon>Boletales</taxon>
        <taxon>Boletales incertae sedis</taxon>
        <taxon>Leucogyrophana</taxon>
    </lineage>
</organism>
<sequence>MSDHTAFTNIPIVQYYHPPDSLHFQGAPATWNGFNNRTPLEVIEHARGDLGYLRRNGQTSDQIVSSEDCINLGTNTEGNQCFADFVLLNGHVSVPRIQDTPDAYGHAQVRLYDACSRPPQDWTVPCLSAGPVTFQRNPQVCVPPLNARTRFSFQLPQHAPVYPACTHNNPSPSLPMLFSADTFTTTMATSARSEALVYPDDDLTLPALEPTEEEQEVGKEVDELESDEETRMDVEEDRQTPAPALVHARIAHPHPLAMCGAGPYSPTMAHVDINNDALTLDFLYGPVPPFVPRAHSAPSPHPSITSSRPNSAAEPSDKATDIVNTDNDDSIVTSVDPAFPDTLYTLAQVARPFATQNWADERIEALTAARERVLTVIDICEEFLTPRMMNEVLGHTSFLRCDKRCVADYQLDREQYFHHHRPVFLPLVTPGEVRHLRTIAGVLSYHGLRSLSNNIEDLLQTSLPDEDIVYCLTQLGSLDNDGPLHLDAREVINTVQ</sequence>